<accession>A0A1M7M396</accession>
<sequence>MMSAEVLSGVIVSVVCIVYNHEKYIRDALDGFLRQDTSFAVEFIVADDCSSDGTMDVINEYRDKFNGRLKVVRNESNLGFMKNLINALDMASGKYIAICEGDDYWVDPEKLSVQVNKMDALSSVDLSFHSSYIKYEFGDKVDSLFCKRAHGDCVFGIEDIIDSAGSFMPTASMLIRGDAYRNLSPSIRALYESYTTAFFTQLIFSFENGALYIDRPMSVYRSMALGSWTESVVNNPNIYMYWSDKYLCAVRLYNALTGYRQKSAFERAISNKHFSILKHEGISKQYKKDYFSRHRSELTNWQVLFWWVVRFFPQWIFILRKGKRRLLKLKGGIRSLIGR</sequence>
<evidence type="ECO:0000313" key="3">
    <source>
        <dbReference type="Proteomes" id="UP000184305"/>
    </source>
</evidence>
<dbReference type="PANTHER" id="PTHR22916">
    <property type="entry name" value="GLYCOSYLTRANSFERASE"/>
    <property type="match status" value="1"/>
</dbReference>
<dbReference type="PANTHER" id="PTHR22916:SF3">
    <property type="entry name" value="UDP-GLCNAC:BETAGAL BETA-1,3-N-ACETYLGLUCOSAMINYLTRANSFERASE-LIKE PROTEIN 1"/>
    <property type="match status" value="1"/>
</dbReference>
<protein>
    <submittedName>
        <fullName evidence="2">Glycosyltransferase involved in cell wall bisynthesis</fullName>
    </submittedName>
</protein>
<evidence type="ECO:0000313" key="2">
    <source>
        <dbReference type="EMBL" id="SHM85082.1"/>
    </source>
</evidence>
<reference evidence="3" key="1">
    <citation type="submission" date="2016-11" db="EMBL/GenBank/DDBJ databases">
        <authorList>
            <person name="Varghese N."/>
            <person name="Submissions S."/>
        </authorList>
    </citation>
    <scope>NUCLEOTIDE SEQUENCE [LARGE SCALE GENOMIC DNA]</scope>
    <source>
        <strain evidence="3">CECT 8089</strain>
    </source>
</reference>
<keyword evidence="2" id="KW-0808">Transferase</keyword>
<name>A0A1M7M396_9GAMM</name>
<dbReference type="Proteomes" id="UP000184305">
    <property type="component" value="Unassembled WGS sequence"/>
</dbReference>
<feature type="domain" description="Glycosyltransferase 2-like" evidence="1">
    <location>
        <begin position="13"/>
        <end position="124"/>
    </location>
</feature>
<dbReference type="Pfam" id="PF00535">
    <property type="entry name" value="Glycos_transf_2"/>
    <property type="match status" value="1"/>
</dbReference>
<dbReference type="OrthoDB" id="9802649at2"/>
<dbReference type="SUPFAM" id="SSF53448">
    <property type="entry name" value="Nucleotide-diphospho-sugar transferases"/>
    <property type="match status" value="1"/>
</dbReference>
<proteinExistence type="predicted"/>
<gene>
    <name evidence="2" type="ORF">SAMN05216288_4439</name>
</gene>
<evidence type="ECO:0000259" key="1">
    <source>
        <dbReference type="Pfam" id="PF00535"/>
    </source>
</evidence>
<dbReference type="InterPro" id="IPR029044">
    <property type="entry name" value="Nucleotide-diphossugar_trans"/>
</dbReference>
<keyword evidence="3" id="KW-1185">Reference proteome</keyword>
<dbReference type="EMBL" id="FRBQ01000009">
    <property type="protein sequence ID" value="SHM85082.1"/>
    <property type="molecule type" value="Genomic_DNA"/>
</dbReference>
<dbReference type="AlphaFoldDB" id="A0A1M7M396"/>
<dbReference type="GO" id="GO:0016758">
    <property type="term" value="F:hexosyltransferase activity"/>
    <property type="evidence" value="ECO:0007669"/>
    <property type="project" value="UniProtKB-ARBA"/>
</dbReference>
<dbReference type="InterPro" id="IPR001173">
    <property type="entry name" value="Glyco_trans_2-like"/>
</dbReference>
<organism evidence="2 3">
    <name type="scientific">Phytopseudomonas punonensis</name>
    <dbReference type="NCBI Taxonomy" id="1220495"/>
    <lineage>
        <taxon>Bacteria</taxon>
        <taxon>Pseudomonadati</taxon>
        <taxon>Pseudomonadota</taxon>
        <taxon>Gammaproteobacteria</taxon>
        <taxon>Pseudomonadales</taxon>
        <taxon>Pseudomonadaceae</taxon>
        <taxon>Phytopseudomonas</taxon>
    </lineage>
</organism>
<dbReference type="STRING" id="1220495.SAMN05216288_4439"/>
<dbReference type="Gene3D" id="3.90.550.10">
    <property type="entry name" value="Spore Coat Polysaccharide Biosynthesis Protein SpsA, Chain A"/>
    <property type="match status" value="1"/>
</dbReference>